<name>A0ABR5HQX9_STRLW</name>
<dbReference type="InterPro" id="IPR019627">
    <property type="entry name" value="YAcAr"/>
</dbReference>
<keyword evidence="3" id="KW-1185">Reference proteome</keyword>
<gene>
    <name evidence="2" type="ORF">ACH49_28705</name>
</gene>
<reference evidence="2 3" key="1">
    <citation type="submission" date="2015-06" db="EMBL/GenBank/DDBJ databases">
        <title>Draft genome sequence of Streptomyces leeuwenhoekii C58, which produces the novel lasso peptide, chaxapeptin.</title>
        <authorList>
            <person name="Yi Y."/>
            <person name="Hai D."/>
            <person name="Jaspars M."/>
            <person name="Sheng H."/>
            <person name="Rateb M.E."/>
            <person name="Bull A."/>
            <person name="Goodfellow M."/>
            <person name="Asenjo J.A."/>
            <person name="Ebel R."/>
        </authorList>
    </citation>
    <scope>NUCLEOTIDE SEQUENCE [LARGE SCALE GENOMIC DNA]</scope>
    <source>
        <strain evidence="2 3">C58</strain>
    </source>
</reference>
<proteinExistence type="predicted"/>
<comment type="caution">
    <text evidence="2">The sequence shown here is derived from an EMBL/GenBank/DDBJ whole genome shotgun (WGS) entry which is preliminary data.</text>
</comment>
<dbReference type="Pfam" id="PF10686">
    <property type="entry name" value="YAcAr"/>
    <property type="match status" value="1"/>
</dbReference>
<sequence>MTKPYRVLVTGSRNWDDVIAISAALEQALIDAGSRPVLVVHGACPGGADWHADHYARWLRGKGCSIDVEQHPAQGHPTEDFGRWPGAGPRRNAHMVSLGADLCLAFIGPCTRPRCYRTDPHPSHGASHCARLAEQAGIPVRRWVA</sequence>
<dbReference type="Proteomes" id="UP000037274">
    <property type="component" value="Unassembled WGS sequence"/>
</dbReference>
<organism evidence="2 3">
    <name type="scientific">Streptomyces leeuwenhoekii</name>
    <dbReference type="NCBI Taxonomy" id="1437453"/>
    <lineage>
        <taxon>Bacteria</taxon>
        <taxon>Bacillati</taxon>
        <taxon>Actinomycetota</taxon>
        <taxon>Actinomycetes</taxon>
        <taxon>Kitasatosporales</taxon>
        <taxon>Streptomycetaceae</taxon>
        <taxon>Streptomyces</taxon>
    </lineage>
</organism>
<dbReference type="EMBL" id="LFEH01000201">
    <property type="protein sequence ID" value="KMS67202.1"/>
    <property type="molecule type" value="Genomic_DNA"/>
</dbReference>
<protein>
    <recommendedName>
        <fullName evidence="1">YspA cpYpsA-related SLOG domain-containing protein</fullName>
    </recommendedName>
</protein>
<evidence type="ECO:0000259" key="1">
    <source>
        <dbReference type="Pfam" id="PF10686"/>
    </source>
</evidence>
<evidence type="ECO:0000313" key="2">
    <source>
        <dbReference type="EMBL" id="KMS67202.1"/>
    </source>
</evidence>
<evidence type="ECO:0000313" key="3">
    <source>
        <dbReference type="Proteomes" id="UP000037274"/>
    </source>
</evidence>
<dbReference type="RefSeq" id="WP_048574425.1">
    <property type="nucleotide sequence ID" value="NZ_LFEH01000201.1"/>
</dbReference>
<accession>A0ABR5HQX9</accession>
<feature type="domain" description="YspA cpYpsA-related SLOG" evidence="1">
    <location>
        <begin position="6"/>
        <end position="57"/>
    </location>
</feature>